<dbReference type="PROSITE" id="PS50928">
    <property type="entry name" value="ABC_TM1"/>
    <property type="match status" value="1"/>
</dbReference>
<protein>
    <submittedName>
        <fullName evidence="9">ABC-type transporter, integral membrane subunit</fullName>
    </submittedName>
</protein>
<dbReference type="EMBL" id="FWDO01000004">
    <property type="protein sequence ID" value="SLM18386.1"/>
    <property type="molecule type" value="Genomic_DNA"/>
</dbReference>
<evidence type="ECO:0000313" key="9">
    <source>
        <dbReference type="EMBL" id="SLM18386.1"/>
    </source>
</evidence>
<evidence type="ECO:0000256" key="7">
    <source>
        <dbReference type="RuleBase" id="RU363032"/>
    </source>
</evidence>
<feature type="domain" description="ABC transmembrane type-1" evidence="8">
    <location>
        <begin position="87"/>
        <end position="298"/>
    </location>
</feature>
<accession>A0A3P3XQ14</accession>
<name>A0A3P3XQ14_9SPIR</name>
<dbReference type="InterPro" id="IPR035906">
    <property type="entry name" value="MetI-like_sf"/>
</dbReference>
<dbReference type="GO" id="GO:0055085">
    <property type="term" value="P:transmembrane transport"/>
    <property type="evidence" value="ECO:0007669"/>
    <property type="project" value="InterPro"/>
</dbReference>
<reference evidence="9" key="1">
    <citation type="submission" date="2017-02" db="EMBL/GenBank/DDBJ databases">
        <authorList>
            <person name="Regsiter A."/>
            <person name="William W."/>
        </authorList>
    </citation>
    <scope>NUCLEOTIDE SEQUENCE</scope>
    <source>
        <strain evidence="9">BdmA 4</strain>
    </source>
</reference>
<evidence type="ECO:0000256" key="4">
    <source>
        <dbReference type="ARBA" id="ARBA00022692"/>
    </source>
</evidence>
<evidence type="ECO:0000256" key="5">
    <source>
        <dbReference type="ARBA" id="ARBA00022989"/>
    </source>
</evidence>
<dbReference type="InterPro" id="IPR000515">
    <property type="entry name" value="MetI-like"/>
</dbReference>
<keyword evidence="6 7" id="KW-0472">Membrane</keyword>
<keyword evidence="3" id="KW-1003">Cell membrane</keyword>
<feature type="transmembrane region" description="Helical" evidence="7">
    <location>
        <begin position="176"/>
        <end position="195"/>
    </location>
</feature>
<evidence type="ECO:0000259" key="8">
    <source>
        <dbReference type="PROSITE" id="PS50928"/>
    </source>
</evidence>
<feature type="transmembrane region" description="Helical" evidence="7">
    <location>
        <begin position="91"/>
        <end position="112"/>
    </location>
</feature>
<keyword evidence="4 7" id="KW-0812">Transmembrane</keyword>
<feature type="transmembrane region" description="Helical" evidence="7">
    <location>
        <begin position="281"/>
        <end position="298"/>
    </location>
</feature>
<dbReference type="PANTHER" id="PTHR43744:SF12">
    <property type="entry name" value="ABC TRANSPORTER PERMEASE PROTEIN MG189-RELATED"/>
    <property type="match status" value="1"/>
</dbReference>
<feature type="transmembrane region" description="Helical" evidence="7">
    <location>
        <begin position="124"/>
        <end position="144"/>
    </location>
</feature>
<dbReference type="Pfam" id="PF00528">
    <property type="entry name" value="BPD_transp_1"/>
    <property type="match status" value="1"/>
</dbReference>
<evidence type="ECO:0000256" key="6">
    <source>
        <dbReference type="ARBA" id="ARBA00023136"/>
    </source>
</evidence>
<comment type="subcellular location">
    <subcellularLocation>
        <location evidence="1 7">Cell membrane</location>
        <topology evidence="1 7">Multi-pass membrane protein</topology>
    </subcellularLocation>
</comment>
<dbReference type="Gene3D" id="1.10.3720.10">
    <property type="entry name" value="MetI-like"/>
    <property type="match status" value="1"/>
</dbReference>
<evidence type="ECO:0000256" key="2">
    <source>
        <dbReference type="ARBA" id="ARBA00022448"/>
    </source>
</evidence>
<keyword evidence="5 7" id="KW-1133">Transmembrane helix</keyword>
<gene>
    <name evidence="9" type="ORF">SPIRO4BDMA_40958</name>
</gene>
<dbReference type="GO" id="GO:0005886">
    <property type="term" value="C:plasma membrane"/>
    <property type="evidence" value="ECO:0007669"/>
    <property type="project" value="UniProtKB-SubCell"/>
</dbReference>
<feature type="transmembrane region" description="Helical" evidence="7">
    <location>
        <begin position="21"/>
        <end position="49"/>
    </location>
</feature>
<sequence>MNQQQGVQMRGKRGKKPIRPGTILGKAVAYLVMGIFAFMTIYPLVWLFFSSFKTTTEFRTNMMGLPIDWTLENYRSAWKIGEFDKLIGNSVLYTLGSTVGITFLSLLTGFAFAKIKSKATGPIYGSFIIGILLTIQSLMVPLFLEVTSIDRGIGDFLRSLGLVGSGEFRLFHNTRFGVLIIYIGSALPVGIYMCTEYIRGIPSAIIEAAQIDGAGYFRIFRSIIVGMSKPIAMTLSILNIPSLWNEFALINILVSETNLKSLPLGIYKFSGGLSSDYGKQFAALVIGMLPMLLFYIAFRKQITAGVSMGALKE</sequence>
<dbReference type="SUPFAM" id="SSF161098">
    <property type="entry name" value="MetI-like"/>
    <property type="match status" value="1"/>
</dbReference>
<organism evidence="9">
    <name type="scientific">uncultured spirochete</name>
    <dbReference type="NCBI Taxonomy" id="156406"/>
    <lineage>
        <taxon>Bacteria</taxon>
        <taxon>Pseudomonadati</taxon>
        <taxon>Spirochaetota</taxon>
        <taxon>Spirochaetia</taxon>
        <taxon>Spirochaetales</taxon>
        <taxon>environmental samples</taxon>
    </lineage>
</organism>
<dbReference type="AlphaFoldDB" id="A0A3P3XQ14"/>
<evidence type="ECO:0000256" key="1">
    <source>
        <dbReference type="ARBA" id="ARBA00004651"/>
    </source>
</evidence>
<dbReference type="PANTHER" id="PTHR43744">
    <property type="entry name" value="ABC TRANSPORTER PERMEASE PROTEIN MG189-RELATED-RELATED"/>
    <property type="match status" value="1"/>
</dbReference>
<keyword evidence="2 7" id="KW-0813">Transport</keyword>
<proteinExistence type="inferred from homology"/>
<dbReference type="CDD" id="cd06261">
    <property type="entry name" value="TM_PBP2"/>
    <property type="match status" value="1"/>
</dbReference>
<comment type="similarity">
    <text evidence="7">Belongs to the binding-protein-dependent transport system permease family.</text>
</comment>
<evidence type="ECO:0000256" key="3">
    <source>
        <dbReference type="ARBA" id="ARBA00022475"/>
    </source>
</evidence>